<dbReference type="InterPro" id="IPR011009">
    <property type="entry name" value="Kinase-like_dom_sf"/>
</dbReference>
<dbReference type="Pfam" id="PF00069">
    <property type="entry name" value="Pkinase"/>
    <property type="match status" value="1"/>
</dbReference>
<dbReference type="PROSITE" id="PS50011">
    <property type="entry name" value="PROTEIN_KINASE_DOM"/>
    <property type="match status" value="1"/>
</dbReference>
<dbReference type="PANTHER" id="PTHR23257">
    <property type="entry name" value="SERINE-THREONINE PROTEIN KINASE"/>
    <property type="match status" value="1"/>
</dbReference>
<dbReference type="SMART" id="SM00220">
    <property type="entry name" value="S_TKc"/>
    <property type="match status" value="1"/>
</dbReference>
<protein>
    <recommendedName>
        <fullName evidence="2">Protein kinase domain-containing protein</fullName>
    </recommendedName>
</protein>
<comment type="caution">
    <text evidence="3">The sequence shown here is derived from an EMBL/GenBank/DDBJ whole genome shotgun (WGS) entry which is preliminary data.</text>
</comment>
<dbReference type="PANTHER" id="PTHR23257:SF958">
    <property type="entry name" value="SERINE_THREONINE-PROTEIN KINASE WNK4"/>
    <property type="match status" value="1"/>
</dbReference>
<sequence>MPAFSVDHSRGGAVISIDASQTFKGLSAKTPIEEESKNTEEASYSAEAEEADEEHEGEGELSVPYILEPRNLKRGRSDAHQKSAESIYTQNLSGCSWIQSSKMSKMKEIPKFTSREAMMGLVLGSGCFGAVYEVRGFYLNTQHTQKSSLKDDIRSKRSGREEPSEISEISERKFIARHCYCNNGDARYAIKKLKPSILEDDFMNGMAALANETVYLACLQHHPNIIKLRGIAVENMFSMDYFLILDRLYDTLRIRILTWEKKKNHTKGFVRSYIKDRDGEKKRKLLEARMKYAMDLMAAIAYIHEHRIIHRDIKPDNIGFDVRNDIKLFDFGLAREMPTPKGNSPDETFQFTSAGSPRYMAPEVGLDQKHNQSCDIYSFGLVFWEMLTLKRPFKNEKTMEQLKEDVWYPWGPQERPEIPAKEFSYSIQKILKECWHPRPQARPKAHNLLEDLKKECLKLRQDTRVSHTARRSTFVMEDGHQGRKSHDMTIRKLSDMIKEEESSPRLSVRGETQLDNTTLEDFDYLERSRKSIDDVRHYASLGL</sequence>
<evidence type="ECO:0000259" key="2">
    <source>
        <dbReference type="PROSITE" id="PS50011"/>
    </source>
</evidence>
<evidence type="ECO:0000313" key="4">
    <source>
        <dbReference type="Proteomes" id="UP001295423"/>
    </source>
</evidence>
<reference evidence="3" key="1">
    <citation type="submission" date="2023-08" db="EMBL/GenBank/DDBJ databases">
        <authorList>
            <person name="Audoor S."/>
            <person name="Bilcke G."/>
        </authorList>
    </citation>
    <scope>NUCLEOTIDE SEQUENCE</scope>
</reference>
<dbReference type="GO" id="GO:0005737">
    <property type="term" value="C:cytoplasm"/>
    <property type="evidence" value="ECO:0007669"/>
    <property type="project" value="TreeGrafter"/>
</dbReference>
<accession>A0AAD2FRZ9</accession>
<dbReference type="Gene3D" id="1.10.510.10">
    <property type="entry name" value="Transferase(Phosphotransferase) domain 1"/>
    <property type="match status" value="1"/>
</dbReference>
<dbReference type="EMBL" id="CAKOGP040001759">
    <property type="protein sequence ID" value="CAJ1950267.1"/>
    <property type="molecule type" value="Genomic_DNA"/>
</dbReference>
<evidence type="ECO:0000256" key="1">
    <source>
        <dbReference type="SAM" id="MobiDB-lite"/>
    </source>
</evidence>
<dbReference type="GO" id="GO:0005524">
    <property type="term" value="F:ATP binding"/>
    <property type="evidence" value="ECO:0007669"/>
    <property type="project" value="InterPro"/>
</dbReference>
<name>A0AAD2FRZ9_9STRA</name>
<evidence type="ECO:0000313" key="3">
    <source>
        <dbReference type="EMBL" id="CAJ1950267.1"/>
    </source>
</evidence>
<organism evidence="3 4">
    <name type="scientific">Cylindrotheca closterium</name>
    <dbReference type="NCBI Taxonomy" id="2856"/>
    <lineage>
        <taxon>Eukaryota</taxon>
        <taxon>Sar</taxon>
        <taxon>Stramenopiles</taxon>
        <taxon>Ochrophyta</taxon>
        <taxon>Bacillariophyta</taxon>
        <taxon>Bacillariophyceae</taxon>
        <taxon>Bacillariophycidae</taxon>
        <taxon>Bacillariales</taxon>
        <taxon>Bacillariaceae</taxon>
        <taxon>Cylindrotheca</taxon>
    </lineage>
</organism>
<dbReference type="AlphaFoldDB" id="A0AAD2FRZ9"/>
<dbReference type="SUPFAM" id="SSF56112">
    <property type="entry name" value="Protein kinase-like (PK-like)"/>
    <property type="match status" value="1"/>
</dbReference>
<dbReference type="Gene3D" id="3.30.200.20">
    <property type="entry name" value="Phosphorylase Kinase, domain 1"/>
    <property type="match status" value="1"/>
</dbReference>
<feature type="compositionally biased region" description="Acidic residues" evidence="1">
    <location>
        <begin position="47"/>
        <end position="59"/>
    </location>
</feature>
<proteinExistence type="predicted"/>
<feature type="region of interest" description="Disordered" evidence="1">
    <location>
        <begin position="25"/>
        <end position="63"/>
    </location>
</feature>
<dbReference type="InterPro" id="IPR000719">
    <property type="entry name" value="Prot_kinase_dom"/>
</dbReference>
<dbReference type="Proteomes" id="UP001295423">
    <property type="component" value="Unassembled WGS sequence"/>
</dbReference>
<feature type="domain" description="Protein kinase" evidence="2">
    <location>
        <begin position="117"/>
        <end position="457"/>
    </location>
</feature>
<gene>
    <name evidence="3" type="ORF">CYCCA115_LOCUS12505</name>
</gene>
<feature type="compositionally biased region" description="Basic and acidic residues" evidence="1">
    <location>
        <begin position="31"/>
        <end position="40"/>
    </location>
</feature>
<dbReference type="InterPro" id="IPR050167">
    <property type="entry name" value="Ser_Thr_protein_kinase"/>
</dbReference>
<dbReference type="GO" id="GO:0007165">
    <property type="term" value="P:signal transduction"/>
    <property type="evidence" value="ECO:0007669"/>
    <property type="project" value="TreeGrafter"/>
</dbReference>
<dbReference type="GO" id="GO:0004672">
    <property type="term" value="F:protein kinase activity"/>
    <property type="evidence" value="ECO:0007669"/>
    <property type="project" value="InterPro"/>
</dbReference>
<keyword evidence="4" id="KW-1185">Reference proteome</keyword>